<feature type="domain" description="D-isomer specific 2-hydroxyacid dehydrogenase NAD-binding" evidence="6">
    <location>
        <begin position="121"/>
        <end position="301"/>
    </location>
</feature>
<dbReference type="InterPro" id="IPR006140">
    <property type="entry name" value="D-isomer_DH_NAD-bd"/>
</dbReference>
<dbReference type="GO" id="GO:0051287">
    <property type="term" value="F:NAD binding"/>
    <property type="evidence" value="ECO:0007669"/>
    <property type="project" value="InterPro"/>
</dbReference>
<proteinExistence type="inferred from homology"/>
<dbReference type="InterPro" id="IPR036291">
    <property type="entry name" value="NAD(P)-bd_dom_sf"/>
</dbReference>
<dbReference type="InterPro" id="IPR029752">
    <property type="entry name" value="D-isomer_DH_CS1"/>
</dbReference>
<dbReference type="Pfam" id="PF00389">
    <property type="entry name" value="2-Hacid_dh"/>
    <property type="match status" value="1"/>
</dbReference>
<dbReference type="AlphaFoldDB" id="A0A238FBK2"/>
<dbReference type="Pfam" id="PF02826">
    <property type="entry name" value="2-Hacid_dh_C"/>
    <property type="match status" value="1"/>
</dbReference>
<evidence type="ECO:0000313" key="7">
    <source>
        <dbReference type="EMBL" id="SCV71220.1"/>
    </source>
</evidence>
<dbReference type="InterPro" id="IPR050223">
    <property type="entry name" value="D-isomer_2-hydroxyacid_DH"/>
</dbReference>
<feature type="domain" description="D-isomer specific 2-hydroxyacid dehydrogenase catalytic" evidence="5">
    <location>
        <begin position="19"/>
        <end position="332"/>
    </location>
</feature>
<keyword evidence="8" id="KW-1185">Reference proteome</keyword>
<evidence type="ECO:0000313" key="8">
    <source>
        <dbReference type="Proteomes" id="UP000198372"/>
    </source>
</evidence>
<accession>A0A238FBK2</accession>
<comment type="similarity">
    <text evidence="1 4">Belongs to the D-isomer specific 2-hydroxyacid dehydrogenase family.</text>
</comment>
<dbReference type="PROSITE" id="PS00065">
    <property type="entry name" value="D_2_HYDROXYACID_DH_1"/>
    <property type="match status" value="1"/>
</dbReference>
<reference evidence="8" key="1">
    <citation type="submission" date="2016-09" db="EMBL/GenBank/DDBJ databases">
        <authorList>
            <person name="Jeantristanb JTB J.-T."/>
            <person name="Ricardo R."/>
        </authorList>
    </citation>
    <scope>NUCLEOTIDE SEQUENCE [LARGE SCALE GENOMIC DNA]</scope>
</reference>
<gene>
    <name evidence="7" type="ORF">BQ2448_2808</name>
</gene>
<keyword evidence="3" id="KW-0520">NAD</keyword>
<dbReference type="OrthoDB" id="9991913at2759"/>
<dbReference type="PANTHER" id="PTHR10996">
    <property type="entry name" value="2-HYDROXYACID DEHYDROGENASE-RELATED"/>
    <property type="match status" value="1"/>
</dbReference>
<evidence type="ECO:0000256" key="1">
    <source>
        <dbReference type="ARBA" id="ARBA00005854"/>
    </source>
</evidence>
<dbReference type="FunFam" id="3.40.50.720:FF:000203">
    <property type="entry name" value="D-3-phosphoglycerate dehydrogenase (SerA)"/>
    <property type="match status" value="1"/>
</dbReference>
<organism evidence="7 8">
    <name type="scientific">Microbotryum intermedium</name>
    <dbReference type="NCBI Taxonomy" id="269621"/>
    <lineage>
        <taxon>Eukaryota</taxon>
        <taxon>Fungi</taxon>
        <taxon>Dikarya</taxon>
        <taxon>Basidiomycota</taxon>
        <taxon>Pucciniomycotina</taxon>
        <taxon>Microbotryomycetes</taxon>
        <taxon>Microbotryales</taxon>
        <taxon>Microbotryaceae</taxon>
        <taxon>Microbotryum</taxon>
    </lineage>
</organism>
<dbReference type="SUPFAM" id="SSF52283">
    <property type="entry name" value="Formate/glycerate dehydrogenase catalytic domain-like"/>
    <property type="match status" value="1"/>
</dbReference>
<dbReference type="InterPro" id="IPR006139">
    <property type="entry name" value="D-isomer_2_OHA_DH_cat_dom"/>
</dbReference>
<sequence length="341" mass="37031">MPATTKPMILVAGKVLYATEEQHGLEKRYTFQPIDSKNRGEFFADCKGRFSEAVAFYNNSCPAIGPLNAELINALPASLKILGHHGAGYDPVDVHACTKRGIQLSNTPGAVDHGTATVAMFLIISALRNFWKAQLTLHAGEFKNGTSPAWQYDVEQKVLGIVGMGGIGRALAKRALGFDMKIIYHNRKEADPTLLADFPDGAVTYCPTLDELLAQADVVSLHVPLNANTEKFFGKAQFAKMKKGSAIVNTARGGVIDEEALLEALESGHLSSAGLDVFPNEPQVNPKLIANERLTLLPHMGTETRESRRQMENTVLKNLIAGIEKGKVINVVPEQIDMVKT</sequence>
<dbReference type="CDD" id="cd12168">
    <property type="entry name" value="Mand_dh_like"/>
    <property type="match status" value="1"/>
</dbReference>
<evidence type="ECO:0000259" key="6">
    <source>
        <dbReference type="Pfam" id="PF02826"/>
    </source>
</evidence>
<dbReference type="SUPFAM" id="SSF51735">
    <property type="entry name" value="NAD(P)-binding Rossmann-fold domains"/>
    <property type="match status" value="1"/>
</dbReference>
<dbReference type="InterPro" id="IPR029753">
    <property type="entry name" value="D-isomer_DH_CS"/>
</dbReference>
<evidence type="ECO:0000256" key="4">
    <source>
        <dbReference type="RuleBase" id="RU003719"/>
    </source>
</evidence>
<keyword evidence="2 4" id="KW-0560">Oxidoreductase</keyword>
<protein>
    <submittedName>
        <fullName evidence="7">BQ2448_2808 protein</fullName>
    </submittedName>
</protein>
<dbReference type="PROSITE" id="PS00670">
    <property type="entry name" value="D_2_HYDROXYACID_DH_2"/>
    <property type="match status" value="1"/>
</dbReference>
<dbReference type="STRING" id="269621.A0A238FBK2"/>
<dbReference type="PANTHER" id="PTHR10996:SF257">
    <property type="entry name" value="GLYOXYLATE REDUCTASE 1"/>
    <property type="match status" value="1"/>
</dbReference>
<evidence type="ECO:0000259" key="5">
    <source>
        <dbReference type="Pfam" id="PF00389"/>
    </source>
</evidence>
<evidence type="ECO:0000256" key="3">
    <source>
        <dbReference type="ARBA" id="ARBA00023027"/>
    </source>
</evidence>
<dbReference type="GO" id="GO:0016618">
    <property type="term" value="F:hydroxypyruvate reductase [NAD(P)H] activity"/>
    <property type="evidence" value="ECO:0007669"/>
    <property type="project" value="TreeGrafter"/>
</dbReference>
<dbReference type="EMBL" id="FMSP01000007">
    <property type="protein sequence ID" value="SCV71220.1"/>
    <property type="molecule type" value="Genomic_DNA"/>
</dbReference>
<dbReference type="Gene3D" id="3.40.50.720">
    <property type="entry name" value="NAD(P)-binding Rossmann-like Domain"/>
    <property type="match status" value="2"/>
</dbReference>
<dbReference type="GO" id="GO:0030267">
    <property type="term" value="F:glyoxylate reductase (NADPH) activity"/>
    <property type="evidence" value="ECO:0007669"/>
    <property type="project" value="TreeGrafter"/>
</dbReference>
<evidence type="ECO:0000256" key="2">
    <source>
        <dbReference type="ARBA" id="ARBA00023002"/>
    </source>
</evidence>
<dbReference type="GO" id="GO:0005829">
    <property type="term" value="C:cytosol"/>
    <property type="evidence" value="ECO:0007669"/>
    <property type="project" value="TreeGrafter"/>
</dbReference>
<name>A0A238FBK2_9BASI</name>
<dbReference type="Proteomes" id="UP000198372">
    <property type="component" value="Unassembled WGS sequence"/>
</dbReference>